<feature type="transmembrane region" description="Helical" evidence="6">
    <location>
        <begin position="114"/>
        <end position="134"/>
    </location>
</feature>
<evidence type="ECO:0000256" key="1">
    <source>
        <dbReference type="ARBA" id="ARBA00005417"/>
    </source>
</evidence>
<dbReference type="PROSITE" id="PS00211">
    <property type="entry name" value="ABC_TRANSPORTER_1"/>
    <property type="match status" value="1"/>
</dbReference>
<keyword evidence="9" id="KW-1185">Reference proteome</keyword>
<evidence type="ECO:0000259" key="7">
    <source>
        <dbReference type="PROSITE" id="PS50893"/>
    </source>
</evidence>
<dbReference type="OrthoDB" id="9802264at2"/>
<dbReference type="EMBL" id="QWDM01000002">
    <property type="protein sequence ID" value="RUT71862.1"/>
    <property type="molecule type" value="Genomic_DNA"/>
</dbReference>
<dbReference type="Proteomes" id="UP000288102">
    <property type="component" value="Unassembled WGS sequence"/>
</dbReference>
<evidence type="ECO:0000256" key="2">
    <source>
        <dbReference type="ARBA" id="ARBA00022448"/>
    </source>
</evidence>
<sequence length="292" mass="32954">MIHAKNIHKFYDQLEVLKGVNLHIKKGEIVSIVGASGAGKTTLLQILGTLDKPEVNTASSLSINGQNILELQGVETDNAKAEKTFKIITWITSIYTFLLIIFLLFFRNKIENDLFGQVTIAVLFLPLLLAAVFYRNYFKKKSKQDKILSGFRNLNLGFIFQFHQLLPEFTALENVCIPAFMANKPKAETEKEAKRILEYLGLSHRIHHKPNELSGGEQQRVAVARALINKPDVIFADEPSGNLDTLSAENLHQLFFQLRDEFGQTFVIVTHNEELANMADRKLIMSDGQILS</sequence>
<feature type="transmembrane region" description="Helical" evidence="6">
    <location>
        <begin position="87"/>
        <end position="108"/>
    </location>
</feature>
<keyword evidence="5" id="KW-1278">Translocase</keyword>
<evidence type="ECO:0000313" key="9">
    <source>
        <dbReference type="Proteomes" id="UP000288102"/>
    </source>
</evidence>
<keyword evidence="3" id="KW-0547">Nucleotide-binding</keyword>
<name>A0A434AC14_9FLAO</name>
<dbReference type="InterPro" id="IPR027417">
    <property type="entry name" value="P-loop_NTPase"/>
</dbReference>
<gene>
    <name evidence="8" type="ORF">D0817_04035</name>
</gene>
<keyword evidence="6" id="KW-0812">Transmembrane</keyword>
<keyword evidence="4 8" id="KW-0067">ATP-binding</keyword>
<dbReference type="GO" id="GO:0016887">
    <property type="term" value="F:ATP hydrolysis activity"/>
    <property type="evidence" value="ECO:0007669"/>
    <property type="project" value="InterPro"/>
</dbReference>
<accession>A0A434AC14</accession>
<proteinExistence type="inferred from homology"/>
<protein>
    <submittedName>
        <fullName evidence="8">ABC transporter ATP-binding protein</fullName>
    </submittedName>
</protein>
<keyword evidence="2" id="KW-0813">Transport</keyword>
<evidence type="ECO:0000256" key="5">
    <source>
        <dbReference type="ARBA" id="ARBA00022967"/>
    </source>
</evidence>
<dbReference type="GO" id="GO:0005524">
    <property type="term" value="F:ATP binding"/>
    <property type="evidence" value="ECO:0007669"/>
    <property type="project" value="UniProtKB-KW"/>
</dbReference>
<dbReference type="InterPro" id="IPR003439">
    <property type="entry name" value="ABC_transporter-like_ATP-bd"/>
</dbReference>
<feature type="domain" description="ABC transporter" evidence="7">
    <location>
        <begin position="2"/>
        <end position="291"/>
    </location>
</feature>
<evidence type="ECO:0000256" key="4">
    <source>
        <dbReference type="ARBA" id="ARBA00022840"/>
    </source>
</evidence>
<comment type="caution">
    <text evidence="8">The sequence shown here is derived from an EMBL/GenBank/DDBJ whole genome shotgun (WGS) entry which is preliminary data.</text>
</comment>
<reference evidence="9" key="1">
    <citation type="journal article" date="2019" name="Syst. Appl. Microbiol.">
        <title>Flavobacterium circumlabens sp. nov. and Flavobacterium cupreum sp. nov., two psychrotrophic species isolated from Antarctic environmental samples.</title>
        <authorList>
            <person name="Kralova S."/>
            <person name="Busse H.-J."/>
            <person name="Svec P."/>
            <person name="Maslanova I."/>
            <person name="Stankova E."/>
            <person name="Bartak M."/>
            <person name="Sedlacek I."/>
        </authorList>
    </citation>
    <scope>NUCLEOTIDE SEQUENCE [LARGE SCALE GENOMIC DNA]</scope>
    <source>
        <strain evidence="9">CCM 8825</strain>
    </source>
</reference>
<dbReference type="InterPro" id="IPR017911">
    <property type="entry name" value="MacB-like_ATP-bd"/>
</dbReference>
<dbReference type="PANTHER" id="PTHR42798:SF7">
    <property type="entry name" value="ALPHA-D-RIBOSE 1-METHYLPHOSPHONATE 5-TRIPHOSPHATE SYNTHASE SUBUNIT PHNL"/>
    <property type="match status" value="1"/>
</dbReference>
<dbReference type="AlphaFoldDB" id="A0A434AC14"/>
<organism evidence="8 9">
    <name type="scientific">Flavobacterium cupreum</name>
    <dbReference type="NCBI Taxonomy" id="2133766"/>
    <lineage>
        <taxon>Bacteria</taxon>
        <taxon>Pseudomonadati</taxon>
        <taxon>Bacteroidota</taxon>
        <taxon>Flavobacteriia</taxon>
        <taxon>Flavobacteriales</taxon>
        <taxon>Flavobacteriaceae</taxon>
        <taxon>Flavobacterium</taxon>
    </lineage>
</organism>
<dbReference type="Pfam" id="PF00005">
    <property type="entry name" value="ABC_tran"/>
    <property type="match status" value="2"/>
</dbReference>
<evidence type="ECO:0000256" key="3">
    <source>
        <dbReference type="ARBA" id="ARBA00022741"/>
    </source>
</evidence>
<evidence type="ECO:0000313" key="8">
    <source>
        <dbReference type="EMBL" id="RUT71862.1"/>
    </source>
</evidence>
<dbReference type="PANTHER" id="PTHR42798">
    <property type="entry name" value="LIPOPROTEIN-RELEASING SYSTEM ATP-BINDING PROTEIN LOLD"/>
    <property type="match status" value="1"/>
</dbReference>
<dbReference type="InterPro" id="IPR003593">
    <property type="entry name" value="AAA+_ATPase"/>
</dbReference>
<keyword evidence="6" id="KW-1133">Transmembrane helix</keyword>
<dbReference type="SUPFAM" id="SSF52540">
    <property type="entry name" value="P-loop containing nucleoside triphosphate hydrolases"/>
    <property type="match status" value="1"/>
</dbReference>
<dbReference type="CDD" id="cd03255">
    <property type="entry name" value="ABC_MJ0796_LolCDE_FtsE"/>
    <property type="match status" value="1"/>
</dbReference>
<keyword evidence="6" id="KW-0472">Membrane</keyword>
<dbReference type="Gene3D" id="3.40.50.300">
    <property type="entry name" value="P-loop containing nucleotide triphosphate hydrolases"/>
    <property type="match status" value="1"/>
</dbReference>
<dbReference type="InterPro" id="IPR017871">
    <property type="entry name" value="ABC_transporter-like_CS"/>
</dbReference>
<comment type="similarity">
    <text evidence="1">Belongs to the ABC transporter superfamily.</text>
</comment>
<dbReference type="PROSITE" id="PS50893">
    <property type="entry name" value="ABC_TRANSPORTER_2"/>
    <property type="match status" value="1"/>
</dbReference>
<dbReference type="SMART" id="SM00382">
    <property type="entry name" value="AAA"/>
    <property type="match status" value="1"/>
</dbReference>
<evidence type="ECO:0000256" key="6">
    <source>
        <dbReference type="SAM" id="Phobius"/>
    </source>
</evidence>